<dbReference type="Proteomes" id="UP000220397">
    <property type="component" value="Unassembled WGS sequence"/>
</dbReference>
<gene>
    <name evidence="2" type="ORF">CN398_10185</name>
</gene>
<keyword evidence="1" id="KW-1133">Transmembrane helix</keyword>
<evidence type="ECO:0000313" key="2">
    <source>
        <dbReference type="EMBL" id="PFB08078.1"/>
    </source>
</evidence>
<feature type="transmembrane region" description="Helical" evidence="1">
    <location>
        <begin position="46"/>
        <end position="66"/>
    </location>
</feature>
<comment type="caution">
    <text evidence="2">The sequence shown here is derived from an EMBL/GenBank/DDBJ whole genome shotgun (WGS) entry which is preliminary data.</text>
</comment>
<feature type="transmembrane region" description="Helical" evidence="1">
    <location>
        <begin position="109"/>
        <end position="128"/>
    </location>
</feature>
<proteinExistence type="predicted"/>
<protein>
    <submittedName>
        <fullName evidence="2">Uncharacterized protein</fullName>
    </submittedName>
</protein>
<evidence type="ECO:0000256" key="1">
    <source>
        <dbReference type="SAM" id="Phobius"/>
    </source>
</evidence>
<feature type="transmembrane region" description="Helical" evidence="1">
    <location>
        <begin position="21"/>
        <end position="40"/>
    </location>
</feature>
<evidence type="ECO:0000313" key="3">
    <source>
        <dbReference type="Proteomes" id="UP000220397"/>
    </source>
</evidence>
<dbReference type="EMBL" id="NTUS01000026">
    <property type="protein sequence ID" value="PFB08078.1"/>
    <property type="molecule type" value="Genomic_DNA"/>
</dbReference>
<keyword evidence="1" id="KW-0812">Transmembrane</keyword>
<dbReference type="AlphaFoldDB" id="A0A9X6Z514"/>
<sequence length="137" mass="16036">MNSLRKSESNKGDRKRFMMENSQYWLFLTSFISLCMLFISTHKKEIALFSCFILLFSVSISIAVSKYEVLQKKMIMKWVVDVQTESCASVLAIVLISEYLKRDTHSATFISFLIFVTFVTYEISIFFVNKFILNKFT</sequence>
<keyword evidence="1" id="KW-0472">Membrane</keyword>
<feature type="transmembrane region" description="Helical" evidence="1">
    <location>
        <begin position="78"/>
        <end position="97"/>
    </location>
</feature>
<accession>A0A9X6Z514</accession>
<reference evidence="2 3" key="1">
    <citation type="submission" date="2017-09" db="EMBL/GenBank/DDBJ databases">
        <title>Large-scale bioinformatics analysis of Bacillus genomes uncovers conserved roles of natural products in bacterial physiology.</title>
        <authorList>
            <consortium name="Agbiome Team Llc"/>
            <person name="Bleich R.M."/>
            <person name="Kirk G.J."/>
            <person name="Santa Maria K.C."/>
            <person name="Allen S.E."/>
            <person name="Farag S."/>
            <person name="Shank E.A."/>
            <person name="Bowers A."/>
        </authorList>
    </citation>
    <scope>NUCLEOTIDE SEQUENCE [LARGE SCALE GENOMIC DNA]</scope>
    <source>
        <strain evidence="2 3">AFS015413</strain>
    </source>
</reference>
<name>A0A9X6Z514_BACTU</name>
<organism evidence="2 3">
    <name type="scientific">Bacillus thuringiensis</name>
    <dbReference type="NCBI Taxonomy" id="1428"/>
    <lineage>
        <taxon>Bacteria</taxon>
        <taxon>Bacillati</taxon>
        <taxon>Bacillota</taxon>
        <taxon>Bacilli</taxon>
        <taxon>Bacillales</taxon>
        <taxon>Bacillaceae</taxon>
        <taxon>Bacillus</taxon>
        <taxon>Bacillus cereus group</taxon>
    </lineage>
</organism>